<name>A0A1H6HU91_MAGFU</name>
<organism evidence="2 3">
    <name type="scientific">Magnetospirillum fulvum</name>
    <name type="common">Rhodospirillum fulvum</name>
    <dbReference type="NCBI Taxonomy" id="1082"/>
    <lineage>
        <taxon>Bacteria</taxon>
        <taxon>Pseudomonadati</taxon>
        <taxon>Pseudomonadota</taxon>
        <taxon>Alphaproteobacteria</taxon>
        <taxon>Rhodospirillales</taxon>
        <taxon>Rhodospirillaceae</taxon>
        <taxon>Magnetospirillum</taxon>
    </lineage>
</organism>
<dbReference type="AlphaFoldDB" id="A0A1H6HU91"/>
<dbReference type="GO" id="GO:0016740">
    <property type="term" value="F:transferase activity"/>
    <property type="evidence" value="ECO:0007669"/>
    <property type="project" value="UniProtKB-KW"/>
</dbReference>
<dbReference type="InterPro" id="IPR044240">
    <property type="entry name" value="STR4-like"/>
</dbReference>
<proteinExistence type="predicted"/>
<dbReference type="SUPFAM" id="SSF52821">
    <property type="entry name" value="Rhodanese/Cell cycle control phosphatase"/>
    <property type="match status" value="1"/>
</dbReference>
<dbReference type="RefSeq" id="WP_074768107.1">
    <property type="nucleotide sequence ID" value="NZ_FNWO01000007.1"/>
</dbReference>
<dbReference type="OrthoDB" id="9815890at2"/>
<evidence type="ECO:0000313" key="2">
    <source>
        <dbReference type="EMBL" id="SEH37695.1"/>
    </source>
</evidence>
<evidence type="ECO:0000259" key="1">
    <source>
        <dbReference type="PROSITE" id="PS50206"/>
    </source>
</evidence>
<dbReference type="InterPro" id="IPR001763">
    <property type="entry name" value="Rhodanese-like_dom"/>
</dbReference>
<dbReference type="PANTHER" id="PTHR47377">
    <property type="entry name" value="RHODANESE-LIKE DOMAIN-CONTAINING PROTEIN 4, CHLOROPLASTIC"/>
    <property type="match status" value="1"/>
</dbReference>
<dbReference type="SMART" id="SM00450">
    <property type="entry name" value="RHOD"/>
    <property type="match status" value="1"/>
</dbReference>
<feature type="domain" description="Rhodanese" evidence="1">
    <location>
        <begin position="70"/>
        <end position="128"/>
    </location>
</feature>
<dbReference type="Pfam" id="PF00581">
    <property type="entry name" value="Rhodanese"/>
    <property type="match status" value="1"/>
</dbReference>
<keyword evidence="3" id="KW-1185">Reference proteome</keyword>
<dbReference type="InterPro" id="IPR036873">
    <property type="entry name" value="Rhodanese-like_dom_sf"/>
</dbReference>
<dbReference type="Proteomes" id="UP000182983">
    <property type="component" value="Unassembled WGS sequence"/>
</dbReference>
<evidence type="ECO:0000313" key="3">
    <source>
        <dbReference type="Proteomes" id="UP000182983"/>
    </source>
</evidence>
<accession>A0A1H6HU91</accession>
<dbReference type="CDD" id="cd01522">
    <property type="entry name" value="RHOD_1"/>
    <property type="match status" value="1"/>
</dbReference>
<dbReference type="PROSITE" id="PS50206">
    <property type="entry name" value="RHODANESE_3"/>
    <property type="match status" value="1"/>
</dbReference>
<sequence length="146" mass="16202">MSSSTASSLTYAGEVSPTEAWRRLAQTPRAWLIDVRTQAEWTFVGQPDLSSLGRSLVRVSWQIFPGMTHNDDFAALLESEGVGRDDPIYLLCRSGVRSRAAAEYLTEIGYRECWNITDGFEGGFDAQKHRGTVSGWKASALPWQQG</sequence>
<reference evidence="3" key="1">
    <citation type="submission" date="2016-10" db="EMBL/GenBank/DDBJ databases">
        <authorList>
            <person name="Varghese N."/>
            <person name="Submissions S."/>
        </authorList>
    </citation>
    <scope>NUCLEOTIDE SEQUENCE [LARGE SCALE GENOMIC DNA]</scope>
    <source>
        <strain evidence="3">DSM 13234</strain>
    </source>
</reference>
<protein>
    <submittedName>
        <fullName evidence="2">Thiosulfate sulfurtransferase</fullName>
    </submittedName>
</protein>
<dbReference type="PANTHER" id="PTHR47377:SF1">
    <property type="entry name" value="RHODANESE-LIKE DOMAIN-CONTAINING PROTEIN 4, CHLOROPLASTIC"/>
    <property type="match status" value="1"/>
</dbReference>
<keyword evidence="2" id="KW-0808">Transferase</keyword>
<dbReference type="Gene3D" id="3.40.250.10">
    <property type="entry name" value="Rhodanese-like domain"/>
    <property type="match status" value="1"/>
</dbReference>
<gene>
    <name evidence="2" type="ORF">SAMN04244559_01998</name>
</gene>
<dbReference type="EMBL" id="FNWO01000007">
    <property type="protein sequence ID" value="SEH37695.1"/>
    <property type="molecule type" value="Genomic_DNA"/>
</dbReference>